<comment type="caution">
    <text evidence="4">The sequence shown here is derived from an EMBL/GenBank/DDBJ whole genome shotgun (WGS) entry which is preliminary data.</text>
</comment>
<keyword evidence="5" id="KW-1185">Reference proteome</keyword>
<evidence type="ECO:0000259" key="3">
    <source>
        <dbReference type="SMART" id="SM00332"/>
    </source>
</evidence>
<dbReference type="RefSeq" id="WP_216418906.1">
    <property type="nucleotide sequence ID" value="NZ_JAHLQK010000006.1"/>
</dbReference>
<name>A0ABS6G5T6_9FIRM</name>
<evidence type="ECO:0000313" key="5">
    <source>
        <dbReference type="Proteomes" id="UP000779508"/>
    </source>
</evidence>
<dbReference type="InterPro" id="IPR001932">
    <property type="entry name" value="PPM-type_phosphatase-like_dom"/>
</dbReference>
<gene>
    <name evidence="4" type="ORF">KQI88_15625</name>
</gene>
<evidence type="ECO:0000256" key="2">
    <source>
        <dbReference type="SAM" id="Phobius"/>
    </source>
</evidence>
<feature type="region of interest" description="Disordered" evidence="1">
    <location>
        <begin position="446"/>
        <end position="481"/>
    </location>
</feature>
<dbReference type="SMART" id="SM00332">
    <property type="entry name" value="PP2Cc"/>
    <property type="match status" value="1"/>
</dbReference>
<feature type="domain" description="PPM-type phosphatase" evidence="3">
    <location>
        <begin position="10"/>
        <end position="238"/>
    </location>
</feature>
<keyword evidence="2" id="KW-0812">Transmembrane</keyword>
<proteinExistence type="predicted"/>
<reference evidence="4 5" key="1">
    <citation type="submission" date="2021-06" db="EMBL/GenBank/DDBJ databases">
        <authorList>
            <person name="Sun Q."/>
            <person name="Li D."/>
        </authorList>
    </citation>
    <scope>NUCLEOTIDE SEQUENCE [LARGE SCALE GENOMIC DNA]</scope>
    <source>
        <strain evidence="4 5">MSJ-5</strain>
    </source>
</reference>
<keyword evidence="2" id="KW-1133">Transmembrane helix</keyword>
<keyword evidence="2" id="KW-0472">Membrane</keyword>
<dbReference type="EMBL" id="JAHLQK010000006">
    <property type="protein sequence ID" value="MBU5677847.1"/>
    <property type="molecule type" value="Genomic_DNA"/>
</dbReference>
<evidence type="ECO:0000256" key="1">
    <source>
        <dbReference type="SAM" id="MobiDB-lite"/>
    </source>
</evidence>
<protein>
    <submittedName>
        <fullName evidence="4">Serine/threonine protein phosphatase</fullName>
    </submittedName>
</protein>
<evidence type="ECO:0000313" key="4">
    <source>
        <dbReference type="EMBL" id="MBU5677847.1"/>
    </source>
</evidence>
<accession>A0ABS6G5T6</accession>
<dbReference type="Proteomes" id="UP000779508">
    <property type="component" value="Unassembled WGS sequence"/>
</dbReference>
<sequence>MRKTNSKFITKFMSEPGSFLQNKDYFGFVELDKFAIYVIADGIDNDTDLEGAKIAVETIISSFSERPSMKSGLLKRLLNLANKKLIEESKNFRLKVSLTIVVTDYVKARYALVGNTRFYLLRDGYIKDQSQDQSLTQQLVDQEKVQLDKVAQHEERNNLYCYLGQDEVIIPYISSKISIKKGDIIALTTKGIWENIDDGELIDGIADAKEPQEAIDNIEDMLLVKQPQNLENYTLAVIFIEKIYENPQRRQKIKRIIFTLIPIILILAIIFLAFYYKRKQKIHQINEMNYYIENAQVYAESNNFIRANEEYKNALSIAQKLRLMDDRDRIDKFYKTTEAIINADELLQQENYQKALEEYLLAKEKSYYADNLGRSYIDNQLNYANDHMKVLHLMELGDRKQNLEDLAGAKEDYRLARDLAYNIFFTGARQEAQDKLNQIHQLETEKEKEAEAMAKEAEEERKQEEQTEEQAAKERLEDQLNGIETSKKGDISYSLGNYHDAKMYYTIAKELYQKAQAYSLANQIEEKIQLTEKKIQNEADSKAKAARYEKDANDQFEAGNLNNAKMLYMFARDIYQEIQLHKDIERMDEKIKVIDDLLKEKNQ</sequence>
<organism evidence="4 5">
    <name type="scientific">Alkaliphilus flagellatus</name>
    <dbReference type="NCBI Taxonomy" id="2841507"/>
    <lineage>
        <taxon>Bacteria</taxon>
        <taxon>Bacillati</taxon>
        <taxon>Bacillota</taxon>
        <taxon>Clostridia</taxon>
        <taxon>Peptostreptococcales</taxon>
        <taxon>Natronincolaceae</taxon>
        <taxon>Alkaliphilus</taxon>
    </lineage>
</organism>
<feature type="compositionally biased region" description="Basic and acidic residues" evidence="1">
    <location>
        <begin position="446"/>
        <end position="478"/>
    </location>
</feature>
<feature type="transmembrane region" description="Helical" evidence="2">
    <location>
        <begin position="256"/>
        <end position="276"/>
    </location>
</feature>